<gene>
    <name evidence="2" type="ORF">CFP75_16715</name>
</gene>
<sequence>LYALVPRSRPAAAAAALAGAALVLGLRAAELPLVGSEYDAASAGIGFWLALGAAVVSLVAAGMAVAGARRPE</sequence>
<dbReference type="EMBL" id="NMQU01000043">
    <property type="protein sequence ID" value="OXM50232.1"/>
    <property type="molecule type" value="Genomic_DNA"/>
</dbReference>
<accession>A0A229RU94</accession>
<keyword evidence="1" id="KW-0472">Membrane</keyword>
<proteinExistence type="predicted"/>
<keyword evidence="1" id="KW-0812">Transmembrane</keyword>
<evidence type="ECO:0000313" key="2">
    <source>
        <dbReference type="EMBL" id="OXM50232.1"/>
    </source>
</evidence>
<dbReference type="Proteomes" id="UP000215563">
    <property type="component" value="Unassembled WGS sequence"/>
</dbReference>
<reference evidence="2 3" key="1">
    <citation type="submission" date="2017-07" db="EMBL/GenBank/DDBJ databases">
        <title>Amycolatopsis alba DSM 44262 Genome sequencing and assembly.</title>
        <authorList>
            <person name="Kaur N."/>
            <person name="Mayilraj S."/>
        </authorList>
    </citation>
    <scope>NUCLEOTIDE SEQUENCE [LARGE SCALE GENOMIC DNA]</scope>
    <source>
        <strain evidence="2 3">DSM 44262</strain>
    </source>
</reference>
<evidence type="ECO:0000313" key="3">
    <source>
        <dbReference type="Proteomes" id="UP000215563"/>
    </source>
</evidence>
<feature type="non-terminal residue" evidence="2">
    <location>
        <position position="1"/>
    </location>
</feature>
<keyword evidence="1" id="KW-1133">Transmembrane helix</keyword>
<dbReference type="AlphaFoldDB" id="A0A229RU94"/>
<organism evidence="2 3">
    <name type="scientific">Amycolatopsis alba DSM 44262</name>
    <dbReference type="NCBI Taxonomy" id="1125972"/>
    <lineage>
        <taxon>Bacteria</taxon>
        <taxon>Bacillati</taxon>
        <taxon>Actinomycetota</taxon>
        <taxon>Actinomycetes</taxon>
        <taxon>Pseudonocardiales</taxon>
        <taxon>Pseudonocardiaceae</taxon>
        <taxon>Amycolatopsis</taxon>
    </lineage>
</organism>
<feature type="transmembrane region" description="Helical" evidence="1">
    <location>
        <begin position="44"/>
        <end position="66"/>
    </location>
</feature>
<protein>
    <submittedName>
        <fullName evidence="2">Uncharacterized protein</fullName>
    </submittedName>
</protein>
<comment type="caution">
    <text evidence="2">The sequence shown here is derived from an EMBL/GenBank/DDBJ whole genome shotgun (WGS) entry which is preliminary data.</text>
</comment>
<keyword evidence="3" id="KW-1185">Reference proteome</keyword>
<evidence type="ECO:0000256" key="1">
    <source>
        <dbReference type="SAM" id="Phobius"/>
    </source>
</evidence>
<name>A0A229RU94_AMYAL</name>